<name>A0A2T7NB63_POMCA</name>
<evidence type="ECO:0000256" key="4">
    <source>
        <dbReference type="ARBA" id="ARBA00022737"/>
    </source>
</evidence>
<evidence type="ECO:0000256" key="6">
    <source>
        <dbReference type="ARBA" id="ARBA00023136"/>
    </source>
</evidence>
<dbReference type="EMBL" id="PZQS01000014">
    <property type="protein sequence ID" value="PVD18407.1"/>
    <property type="molecule type" value="Genomic_DNA"/>
</dbReference>
<feature type="transmembrane region" description="Helical" evidence="9">
    <location>
        <begin position="46"/>
        <end position="66"/>
    </location>
</feature>
<dbReference type="PANTHER" id="PTHR12226:SF2">
    <property type="entry name" value="MANNOSE-P-DOLICHOL UTILIZATION DEFECT 1 PROTEIN"/>
    <property type="match status" value="1"/>
</dbReference>
<dbReference type="OrthoDB" id="271506at2759"/>
<keyword evidence="6 8" id="KW-0472">Membrane</keyword>
<evidence type="ECO:0000256" key="8">
    <source>
        <dbReference type="PIRNR" id="PIRNR023381"/>
    </source>
</evidence>
<accession>A0A2T7NB63</accession>
<keyword evidence="11" id="KW-1185">Reference proteome</keyword>
<dbReference type="InterPro" id="IPR006603">
    <property type="entry name" value="PQ-loop_rpt"/>
</dbReference>
<gene>
    <name evidence="10" type="ORF">C0Q70_20956</name>
</gene>
<dbReference type="AlphaFoldDB" id="A0A2T7NB63"/>
<dbReference type="GO" id="GO:0016020">
    <property type="term" value="C:membrane"/>
    <property type="evidence" value="ECO:0007669"/>
    <property type="project" value="UniProtKB-SubCell"/>
</dbReference>
<comment type="caution">
    <text evidence="10">The sequence shown here is derived from an EMBL/GenBank/DDBJ whole genome shotgun (WGS) entry which is preliminary data.</text>
</comment>
<feature type="transmembrane region" description="Helical" evidence="9">
    <location>
        <begin position="133"/>
        <end position="151"/>
    </location>
</feature>
<dbReference type="PANTHER" id="PTHR12226">
    <property type="entry name" value="MANNOSE-P-DOLICHOL UTILIZATION DEFECT 1 LEC35 -RELATED"/>
    <property type="match status" value="1"/>
</dbReference>
<dbReference type="OMA" id="LQVLYYW"/>
<organism evidence="10 11">
    <name type="scientific">Pomacea canaliculata</name>
    <name type="common">Golden apple snail</name>
    <dbReference type="NCBI Taxonomy" id="400727"/>
    <lineage>
        <taxon>Eukaryota</taxon>
        <taxon>Metazoa</taxon>
        <taxon>Spiralia</taxon>
        <taxon>Lophotrochozoa</taxon>
        <taxon>Mollusca</taxon>
        <taxon>Gastropoda</taxon>
        <taxon>Caenogastropoda</taxon>
        <taxon>Architaenioglossa</taxon>
        <taxon>Ampullarioidea</taxon>
        <taxon>Ampullariidae</taxon>
        <taxon>Pomacea</taxon>
    </lineage>
</organism>
<feature type="transmembrane region" description="Helical" evidence="9">
    <location>
        <begin position="219"/>
        <end position="242"/>
    </location>
</feature>
<dbReference type="PIRSF" id="PIRSF023381">
    <property type="entry name" value="MannP-dilichol_defect-1p"/>
    <property type="match status" value="1"/>
</dbReference>
<evidence type="ECO:0000256" key="2">
    <source>
        <dbReference type="ARBA" id="ARBA00022448"/>
    </source>
</evidence>
<evidence type="ECO:0000313" key="10">
    <source>
        <dbReference type="EMBL" id="PVD18407.1"/>
    </source>
</evidence>
<dbReference type="SMART" id="SM00679">
    <property type="entry name" value="CTNS"/>
    <property type="match status" value="2"/>
</dbReference>
<evidence type="ECO:0000256" key="7">
    <source>
        <dbReference type="ARBA" id="ARBA00038475"/>
    </source>
</evidence>
<comment type="similarity">
    <text evidence="7 8">Belongs to the MPDU1 (TC 2.A.43.3) family.</text>
</comment>
<dbReference type="STRING" id="400727.A0A2T7NB63"/>
<proteinExistence type="inferred from homology"/>
<dbReference type="Pfam" id="PF04193">
    <property type="entry name" value="PQ-loop"/>
    <property type="match status" value="2"/>
</dbReference>
<sequence length="248" mass="27033">MGDTGTPGIPFPAFLASWIQLLVPQPCFNTFFVEFDLLHVPCLKVFISKVLGYSIILGSLIVKVPQIVKLLHSHSGKGISVASVSCELLAISASWSYSFARKFPFSSYGEAIFMAIQTVLIAFLVLHFEGKKAAAMGYLGVYLAAMSFLLSPAAPDQLLSALQASNVFFIVISKAIQAYANHRNKSTGQLSAITVFLMFLGAIARIFTSVQETGDKLIVFTYIVSSIFNGIIALQMIIYWNATSPKRD</sequence>
<evidence type="ECO:0000256" key="9">
    <source>
        <dbReference type="SAM" id="Phobius"/>
    </source>
</evidence>
<feature type="transmembrane region" description="Helical" evidence="9">
    <location>
        <begin position="188"/>
        <end position="207"/>
    </location>
</feature>
<dbReference type="GO" id="GO:0009312">
    <property type="term" value="P:oligosaccharide biosynthetic process"/>
    <property type="evidence" value="ECO:0007669"/>
    <property type="project" value="TreeGrafter"/>
</dbReference>
<evidence type="ECO:0000256" key="1">
    <source>
        <dbReference type="ARBA" id="ARBA00004141"/>
    </source>
</evidence>
<keyword evidence="2" id="KW-0813">Transport</keyword>
<dbReference type="InterPro" id="IPR016817">
    <property type="entry name" value="MannP-dilichol_defect-1"/>
</dbReference>
<evidence type="ECO:0000256" key="5">
    <source>
        <dbReference type="ARBA" id="ARBA00022989"/>
    </source>
</evidence>
<comment type="subcellular location">
    <subcellularLocation>
        <location evidence="1 8">Membrane</location>
        <topology evidence="1 8">Multi-pass membrane protein</topology>
    </subcellularLocation>
</comment>
<protein>
    <recommendedName>
        <fullName evidence="8">Mannose-P-dolichol utilization defect 1 protein homolog</fullName>
    </recommendedName>
</protein>
<keyword evidence="4" id="KW-0677">Repeat</keyword>
<evidence type="ECO:0000313" key="11">
    <source>
        <dbReference type="Proteomes" id="UP000245119"/>
    </source>
</evidence>
<dbReference type="Gene3D" id="1.20.1280.290">
    <property type="match status" value="2"/>
</dbReference>
<evidence type="ECO:0000256" key="3">
    <source>
        <dbReference type="ARBA" id="ARBA00022692"/>
    </source>
</evidence>
<dbReference type="Proteomes" id="UP000245119">
    <property type="component" value="Linkage Group LG14"/>
</dbReference>
<keyword evidence="5 8" id="KW-1133">Transmembrane helix</keyword>
<feature type="transmembrane region" description="Helical" evidence="9">
    <location>
        <begin position="105"/>
        <end position="126"/>
    </location>
</feature>
<keyword evidence="3 8" id="KW-0812">Transmembrane</keyword>
<dbReference type="FunFam" id="1.20.1280.290:FF:000006">
    <property type="entry name" value="mannose-P-dolichol utilization defect 1 protein"/>
    <property type="match status" value="1"/>
</dbReference>
<reference evidence="10 11" key="1">
    <citation type="submission" date="2018-04" db="EMBL/GenBank/DDBJ databases">
        <title>The genome of golden apple snail Pomacea canaliculata provides insight into stress tolerance and invasive adaptation.</title>
        <authorList>
            <person name="Liu C."/>
            <person name="Liu B."/>
            <person name="Ren Y."/>
            <person name="Zhang Y."/>
            <person name="Wang H."/>
            <person name="Li S."/>
            <person name="Jiang F."/>
            <person name="Yin L."/>
            <person name="Zhang G."/>
            <person name="Qian W."/>
            <person name="Fan W."/>
        </authorList>
    </citation>
    <scope>NUCLEOTIDE SEQUENCE [LARGE SCALE GENOMIC DNA]</scope>
    <source>
        <strain evidence="10">SZHN2017</strain>
        <tissue evidence="10">Muscle</tissue>
    </source>
</reference>